<keyword evidence="3 7" id="KW-0812">Transmembrane</keyword>
<protein>
    <recommendedName>
        <fullName evidence="10">Allantoate permease</fullName>
    </recommendedName>
</protein>
<dbReference type="Pfam" id="PF07690">
    <property type="entry name" value="MFS_1"/>
    <property type="match status" value="1"/>
</dbReference>
<dbReference type="InterPro" id="IPR036259">
    <property type="entry name" value="MFS_trans_sf"/>
</dbReference>
<dbReference type="FunFam" id="1.20.1250.20:FF:000106">
    <property type="entry name" value="MFS transporter, putative"/>
    <property type="match status" value="1"/>
</dbReference>
<reference evidence="8" key="1">
    <citation type="submission" date="2022-12" db="EMBL/GenBank/DDBJ databases">
        <authorList>
            <person name="Brejova B."/>
        </authorList>
    </citation>
    <scope>NUCLEOTIDE SEQUENCE</scope>
</reference>
<evidence type="ECO:0000256" key="6">
    <source>
        <dbReference type="SAM" id="MobiDB-lite"/>
    </source>
</evidence>
<feature type="transmembrane region" description="Helical" evidence="7">
    <location>
        <begin position="417"/>
        <end position="437"/>
    </location>
</feature>
<feature type="transmembrane region" description="Helical" evidence="7">
    <location>
        <begin position="512"/>
        <end position="535"/>
    </location>
</feature>
<feature type="transmembrane region" description="Helical" evidence="7">
    <location>
        <begin position="480"/>
        <end position="500"/>
    </location>
</feature>
<evidence type="ECO:0000313" key="8">
    <source>
        <dbReference type="EMBL" id="CAI5757039.1"/>
    </source>
</evidence>
<dbReference type="EMBL" id="CANTUO010000001">
    <property type="protein sequence ID" value="CAI5757039.1"/>
    <property type="molecule type" value="Genomic_DNA"/>
</dbReference>
<feature type="transmembrane region" description="Helical" evidence="7">
    <location>
        <begin position="390"/>
        <end position="410"/>
    </location>
</feature>
<sequence>MEYKGKLYSVLSGQKVMSKRESTSEKSTSEKSTVEKSTGENSTYSTKEIEDHSDSTIDPEEIKSNPFLDPGVEEYYRKLYNDAKYECRFAFDPEFKWDEEEEKKVIWKLNWRVSLTSCIMFMALQIDRGNLAQAVTDNMLDELGLTTNDYNTGNTIFYVSFLLAEIPSQLISKALGPDIFIPIQICAWSLVAMFQFFLKDKAGFFVTRCLIGAIEGGFIADLVVWLSYFFTAKELSVRLSWFWTTLALTQIGTALLAFGILRMRGILGYSGWQWLFLLEGIFTLLIGLSSFYLMVPSAVQTRNWMHPKGWFTEREEKIVVNRVLRDDPSKGSMHNRQAVNFKMLWKSLMDYNLWPIYVVGLITYIGYFTFTPYFGLINRELGFSVFNTNLLTIPQAVLHIILILWITWFSERINERGFTCCLQPLYAIILMGVIRFWSGSGVEVWPSWTINSLYLGQPYIHAIAVSWVSRNSNSVRTRSISSALYNMFVQLGAIVGQNIYREDDRPLYRRGNMQLFCIAIGALFWLLFVKMFYVWKNKKRDEIWNKMTEEERNDYRMNTKDEGNKRLDFRFHH</sequence>
<proteinExistence type="predicted"/>
<evidence type="ECO:0000256" key="1">
    <source>
        <dbReference type="ARBA" id="ARBA00004141"/>
    </source>
</evidence>
<dbReference type="OrthoDB" id="1935484at2759"/>
<evidence type="ECO:0000256" key="5">
    <source>
        <dbReference type="ARBA" id="ARBA00023136"/>
    </source>
</evidence>
<organism evidence="8 9">
    <name type="scientific">Candida verbasci</name>
    <dbReference type="NCBI Taxonomy" id="1227364"/>
    <lineage>
        <taxon>Eukaryota</taxon>
        <taxon>Fungi</taxon>
        <taxon>Dikarya</taxon>
        <taxon>Ascomycota</taxon>
        <taxon>Saccharomycotina</taxon>
        <taxon>Pichiomycetes</taxon>
        <taxon>Debaryomycetaceae</taxon>
        <taxon>Candida/Lodderomyces clade</taxon>
        <taxon>Candida</taxon>
    </lineage>
</organism>
<keyword evidence="4 7" id="KW-1133">Transmembrane helix</keyword>
<dbReference type="InterPro" id="IPR011701">
    <property type="entry name" value="MFS"/>
</dbReference>
<dbReference type="Gene3D" id="1.20.1250.20">
    <property type="entry name" value="MFS general substrate transporter like domains"/>
    <property type="match status" value="2"/>
</dbReference>
<evidence type="ECO:0000256" key="3">
    <source>
        <dbReference type="ARBA" id="ARBA00022692"/>
    </source>
</evidence>
<feature type="transmembrane region" description="Helical" evidence="7">
    <location>
        <begin position="449"/>
        <end position="468"/>
    </location>
</feature>
<evidence type="ECO:0000256" key="2">
    <source>
        <dbReference type="ARBA" id="ARBA00022448"/>
    </source>
</evidence>
<dbReference type="GO" id="GO:0022857">
    <property type="term" value="F:transmembrane transporter activity"/>
    <property type="evidence" value="ECO:0007669"/>
    <property type="project" value="InterPro"/>
</dbReference>
<feature type="transmembrane region" description="Helical" evidence="7">
    <location>
        <begin position="204"/>
        <end position="229"/>
    </location>
</feature>
<dbReference type="GO" id="GO:0016020">
    <property type="term" value="C:membrane"/>
    <property type="evidence" value="ECO:0007669"/>
    <property type="project" value="UniProtKB-SubCell"/>
</dbReference>
<comment type="subcellular location">
    <subcellularLocation>
        <location evidence="1">Membrane</location>
        <topology evidence="1">Multi-pass membrane protein</topology>
    </subcellularLocation>
</comment>
<feature type="region of interest" description="Disordered" evidence="6">
    <location>
        <begin position="14"/>
        <end position="64"/>
    </location>
</feature>
<feature type="transmembrane region" description="Helical" evidence="7">
    <location>
        <begin position="273"/>
        <end position="295"/>
    </location>
</feature>
<dbReference type="FunFam" id="1.20.1250.20:FF:000247">
    <property type="entry name" value="MFS general substrate transporter"/>
    <property type="match status" value="1"/>
</dbReference>
<dbReference type="AlphaFoldDB" id="A0A9W4X9D4"/>
<evidence type="ECO:0000313" key="9">
    <source>
        <dbReference type="Proteomes" id="UP001152885"/>
    </source>
</evidence>
<feature type="compositionally biased region" description="Basic and acidic residues" evidence="6">
    <location>
        <begin position="18"/>
        <end position="38"/>
    </location>
</feature>
<evidence type="ECO:0008006" key="10">
    <source>
        <dbReference type="Google" id="ProtNLM"/>
    </source>
</evidence>
<feature type="compositionally biased region" description="Basic and acidic residues" evidence="6">
    <location>
        <begin position="47"/>
        <end position="63"/>
    </location>
</feature>
<keyword evidence="2" id="KW-0813">Transport</keyword>
<dbReference type="Proteomes" id="UP001152885">
    <property type="component" value="Unassembled WGS sequence"/>
</dbReference>
<evidence type="ECO:0000256" key="7">
    <source>
        <dbReference type="SAM" id="Phobius"/>
    </source>
</evidence>
<dbReference type="PANTHER" id="PTHR43791">
    <property type="entry name" value="PERMEASE-RELATED"/>
    <property type="match status" value="1"/>
</dbReference>
<dbReference type="SUPFAM" id="SSF103473">
    <property type="entry name" value="MFS general substrate transporter"/>
    <property type="match status" value="1"/>
</dbReference>
<keyword evidence="9" id="KW-1185">Reference proteome</keyword>
<evidence type="ECO:0000256" key="4">
    <source>
        <dbReference type="ARBA" id="ARBA00022989"/>
    </source>
</evidence>
<gene>
    <name evidence="8" type="ORF">CANVERA_P1556</name>
</gene>
<keyword evidence="5 7" id="KW-0472">Membrane</keyword>
<comment type="caution">
    <text evidence="8">The sequence shown here is derived from an EMBL/GenBank/DDBJ whole genome shotgun (WGS) entry which is preliminary data.</text>
</comment>
<name>A0A9W4X9D4_9ASCO</name>
<accession>A0A9W4X9D4</accession>
<dbReference type="PANTHER" id="PTHR43791:SF29">
    <property type="entry name" value="MAJOR FACILITATOR SUPERFAMILY (MFS) PROFILE DOMAIN-CONTAINING PROTEIN"/>
    <property type="match status" value="1"/>
</dbReference>
<feature type="transmembrane region" description="Helical" evidence="7">
    <location>
        <begin position="351"/>
        <end position="370"/>
    </location>
</feature>
<feature type="transmembrane region" description="Helical" evidence="7">
    <location>
        <begin position="241"/>
        <end position="261"/>
    </location>
</feature>